<feature type="non-terminal residue" evidence="2">
    <location>
        <position position="1"/>
    </location>
</feature>
<keyword evidence="3" id="KW-1185">Reference proteome</keyword>
<reference evidence="3" key="1">
    <citation type="submission" date="2017-01" db="EMBL/GenBank/DDBJ databases">
        <title>Comparative genomics of anhydrobiosis in the tardigrade Hypsibius dujardini.</title>
        <authorList>
            <person name="Yoshida Y."/>
            <person name="Koutsovoulos G."/>
            <person name="Laetsch D."/>
            <person name="Stevens L."/>
            <person name="Kumar S."/>
            <person name="Horikawa D."/>
            <person name="Ishino K."/>
            <person name="Komine S."/>
            <person name="Tomita M."/>
            <person name="Blaxter M."/>
            <person name="Arakawa K."/>
        </authorList>
    </citation>
    <scope>NUCLEOTIDE SEQUENCE [LARGE SCALE GENOMIC DNA]</scope>
    <source>
        <strain evidence="3">Z151</strain>
    </source>
</reference>
<evidence type="ECO:0008006" key="4">
    <source>
        <dbReference type="Google" id="ProtNLM"/>
    </source>
</evidence>
<dbReference type="PANTHER" id="PTHR10188">
    <property type="entry name" value="L-ASPARAGINASE"/>
    <property type="match status" value="1"/>
</dbReference>
<dbReference type="InterPro" id="IPR029055">
    <property type="entry name" value="Ntn_hydrolases_N"/>
</dbReference>
<organism evidence="2 3">
    <name type="scientific">Hypsibius exemplaris</name>
    <name type="common">Freshwater tardigrade</name>
    <dbReference type="NCBI Taxonomy" id="2072580"/>
    <lineage>
        <taxon>Eukaryota</taxon>
        <taxon>Metazoa</taxon>
        <taxon>Ecdysozoa</taxon>
        <taxon>Tardigrada</taxon>
        <taxon>Eutardigrada</taxon>
        <taxon>Parachela</taxon>
        <taxon>Hypsibioidea</taxon>
        <taxon>Hypsibiidae</taxon>
        <taxon>Hypsibius</taxon>
    </lineage>
</organism>
<comment type="caution">
    <text evidence="2">The sequence shown here is derived from an EMBL/GenBank/DDBJ whole genome shotgun (WGS) entry which is preliminary data.</text>
</comment>
<evidence type="ECO:0000313" key="2">
    <source>
        <dbReference type="EMBL" id="OQV14920.1"/>
    </source>
</evidence>
<dbReference type="GO" id="GO:0004298">
    <property type="term" value="F:threonine-type endopeptidase activity"/>
    <property type="evidence" value="ECO:0007669"/>
    <property type="project" value="TreeGrafter"/>
</dbReference>
<dbReference type="AlphaFoldDB" id="A0A1W0WI80"/>
<dbReference type="SUPFAM" id="SSF56235">
    <property type="entry name" value="N-terminal nucleophile aminohydrolases (Ntn hydrolases)"/>
    <property type="match status" value="1"/>
</dbReference>
<dbReference type="GO" id="GO:0005737">
    <property type="term" value="C:cytoplasm"/>
    <property type="evidence" value="ECO:0007669"/>
    <property type="project" value="TreeGrafter"/>
</dbReference>
<comment type="similarity">
    <text evidence="1">Belongs to the Ntn-hydrolase family.</text>
</comment>
<dbReference type="GO" id="GO:0051604">
    <property type="term" value="P:protein maturation"/>
    <property type="evidence" value="ECO:0007669"/>
    <property type="project" value="TreeGrafter"/>
</dbReference>
<dbReference type="InterPro" id="IPR000246">
    <property type="entry name" value="Peptidase_T2"/>
</dbReference>
<dbReference type="EMBL" id="MTYJ01000096">
    <property type="protein sequence ID" value="OQV14920.1"/>
    <property type="molecule type" value="Genomic_DNA"/>
</dbReference>
<sequence>AAIIGAGVWAEESDGQGIACCTSGSGEHLIRANLAREVCKSLIHDESALLADVLSEKFFSSVTPGSGDRFMGGLLLQTSNWKSTGKGFLHVFHNTPTLCWAMASTNREKAKAEMSYNIHSNLSSKPSVITLGYSA</sequence>
<dbReference type="Proteomes" id="UP000192578">
    <property type="component" value="Unassembled WGS sequence"/>
</dbReference>
<gene>
    <name evidence="2" type="ORF">BV898_10822</name>
</gene>
<dbReference type="OrthoDB" id="77601at2759"/>
<name>A0A1W0WI80_HYPEX</name>
<protein>
    <recommendedName>
        <fullName evidence="4">Threonine aspartase 1</fullName>
    </recommendedName>
</protein>
<evidence type="ECO:0000313" key="3">
    <source>
        <dbReference type="Proteomes" id="UP000192578"/>
    </source>
</evidence>
<evidence type="ECO:0000256" key="1">
    <source>
        <dbReference type="ARBA" id="ARBA00010872"/>
    </source>
</evidence>
<dbReference type="PANTHER" id="PTHR10188:SF8">
    <property type="entry name" value="THREONINE ASPARTASE 1"/>
    <property type="match status" value="1"/>
</dbReference>
<dbReference type="Gene3D" id="3.60.20.30">
    <property type="entry name" value="(Glycosyl)asparaginase"/>
    <property type="match status" value="1"/>
</dbReference>
<accession>A0A1W0WI80</accession>
<proteinExistence type="inferred from homology"/>